<dbReference type="Pfam" id="PF08713">
    <property type="entry name" value="DNA_alkylation"/>
    <property type="match status" value="1"/>
</dbReference>
<dbReference type="EMBL" id="VGIY01000097">
    <property type="protein sequence ID" value="MBM3317253.1"/>
    <property type="molecule type" value="Genomic_DNA"/>
</dbReference>
<gene>
    <name evidence="1" type="ORF">FJY75_05325</name>
</gene>
<dbReference type="InterPro" id="IPR014825">
    <property type="entry name" value="DNA_alkylation"/>
</dbReference>
<reference evidence="1" key="1">
    <citation type="submission" date="2019-03" db="EMBL/GenBank/DDBJ databases">
        <title>Lake Tanganyika Metagenome-Assembled Genomes (MAGs).</title>
        <authorList>
            <person name="Tran P."/>
        </authorList>
    </citation>
    <scope>NUCLEOTIDE SEQUENCE</scope>
    <source>
        <strain evidence="1">M_DeepCast_400m_m2_100</strain>
    </source>
</reference>
<sequence length="243" mass="26733">MEVSVTSLRALLRAHADPINAAGARRYFVDGVKTYGVHRALLDGFARDAVAALRAGSRPTTRGGLPAALRTAGGLHRSGNMDEAALAVRILQRFGRHLTPAHFGTFDRWVGFLNDWASCDSLCGQIIGPLVREHPALIRRLVPWARSRHRWRRRAAAVSLIPLARTGERLPEILGMADRLLGDADLMVQKGVGWLLKEATKKKAGEVVAYLVANRDRTTRLVLRYACENLSSAHRRRVLGGTP</sequence>
<dbReference type="Proteomes" id="UP000748308">
    <property type="component" value="Unassembled WGS sequence"/>
</dbReference>
<dbReference type="SUPFAM" id="SSF48371">
    <property type="entry name" value="ARM repeat"/>
    <property type="match status" value="1"/>
</dbReference>
<name>A0A938BNI7_UNCEI</name>
<evidence type="ECO:0000313" key="1">
    <source>
        <dbReference type="EMBL" id="MBM3317253.1"/>
    </source>
</evidence>
<dbReference type="PANTHER" id="PTHR34070:SF1">
    <property type="entry name" value="DNA ALKYLATION REPAIR PROTEIN"/>
    <property type="match status" value="1"/>
</dbReference>
<organism evidence="1 2">
    <name type="scientific">Eiseniibacteriota bacterium</name>
    <dbReference type="NCBI Taxonomy" id="2212470"/>
    <lineage>
        <taxon>Bacteria</taxon>
        <taxon>Candidatus Eiseniibacteriota</taxon>
    </lineage>
</organism>
<comment type="caution">
    <text evidence="1">The sequence shown here is derived from an EMBL/GenBank/DDBJ whole genome shotgun (WGS) entry which is preliminary data.</text>
</comment>
<dbReference type="InterPro" id="IPR016024">
    <property type="entry name" value="ARM-type_fold"/>
</dbReference>
<proteinExistence type="predicted"/>
<protein>
    <submittedName>
        <fullName evidence="1">DNA alkylation repair protein</fullName>
    </submittedName>
</protein>
<dbReference type="PANTHER" id="PTHR34070">
    <property type="entry name" value="ARMADILLO-TYPE FOLD"/>
    <property type="match status" value="1"/>
</dbReference>
<accession>A0A938BNI7</accession>
<dbReference type="CDD" id="cd06561">
    <property type="entry name" value="AlkD_like"/>
    <property type="match status" value="1"/>
</dbReference>
<dbReference type="AlphaFoldDB" id="A0A938BNI7"/>
<dbReference type="Gene3D" id="1.25.10.90">
    <property type="match status" value="1"/>
</dbReference>
<evidence type="ECO:0000313" key="2">
    <source>
        <dbReference type="Proteomes" id="UP000748308"/>
    </source>
</evidence>